<feature type="transmembrane region" description="Helical" evidence="8">
    <location>
        <begin position="345"/>
        <end position="366"/>
    </location>
</feature>
<dbReference type="InterPro" id="IPR011701">
    <property type="entry name" value="MFS"/>
</dbReference>
<evidence type="ECO:0000256" key="5">
    <source>
        <dbReference type="ARBA" id="ARBA00022989"/>
    </source>
</evidence>
<dbReference type="Gene3D" id="1.20.1250.20">
    <property type="entry name" value="MFS general substrate transporter like domains"/>
    <property type="match status" value="1"/>
</dbReference>
<evidence type="ECO:0000313" key="10">
    <source>
        <dbReference type="EMBL" id="KAK4504204.1"/>
    </source>
</evidence>
<feature type="transmembrane region" description="Helical" evidence="8">
    <location>
        <begin position="307"/>
        <end position="333"/>
    </location>
</feature>
<sequence length="407" mass="44279">MAEDPSLEHQHGKAEQEQNVGQRDAVMEGKEETSIGVFQDYYQTHQLSADSPSDIAYIPSLETCIMFLWGPVVGKLFDNFGPRWLVLVGTFLHVFVLMMLSLCTQYYQFILAQSVCSATGASFLFFAGLTAVSTWFIRHRALALGVTVAGSSLGGILFPIIVQHLTVEIGFGWTIRVCAFMILALCVVANLTVTSRLRHKRKPLRLNDYWKPLKEPPFFLFTLGYFIFYLGFFVPYNFIILEAERFGMSPGLAPYTIPIMNAGGMVGCIAPGWVADRLGRFNVMILVTFFSAITVLALWIPGKSTSAIIAFCVLYGFGSGAFVSLAPAILAQISPMPQLGARQGTSFAFISIASLVGNPIAGALVSNAAGDPYWKLQVFAGMMMVGGGVVITMARVAVAGVSLRVIT</sequence>
<feature type="transmembrane region" description="Helical" evidence="8">
    <location>
        <begin position="173"/>
        <end position="197"/>
    </location>
</feature>
<name>A0ABR0ERI6_ZASCE</name>
<evidence type="ECO:0000256" key="3">
    <source>
        <dbReference type="ARBA" id="ARBA00022448"/>
    </source>
</evidence>
<feature type="transmembrane region" description="Helical" evidence="8">
    <location>
        <begin position="252"/>
        <end position="274"/>
    </location>
</feature>
<feature type="transmembrane region" description="Helical" evidence="8">
    <location>
        <begin position="55"/>
        <end position="77"/>
    </location>
</feature>
<feature type="transmembrane region" description="Helical" evidence="8">
    <location>
        <begin position="281"/>
        <end position="301"/>
    </location>
</feature>
<dbReference type="PROSITE" id="PS50850">
    <property type="entry name" value="MFS"/>
    <property type="match status" value="1"/>
</dbReference>
<feature type="compositionally biased region" description="Basic and acidic residues" evidence="7">
    <location>
        <begin position="1"/>
        <end position="16"/>
    </location>
</feature>
<evidence type="ECO:0000256" key="6">
    <source>
        <dbReference type="ARBA" id="ARBA00023136"/>
    </source>
</evidence>
<feature type="domain" description="Major facilitator superfamily (MFS) profile" evidence="9">
    <location>
        <begin position="217"/>
        <end position="407"/>
    </location>
</feature>
<dbReference type="PANTHER" id="PTHR11360">
    <property type="entry name" value="MONOCARBOXYLATE TRANSPORTER"/>
    <property type="match status" value="1"/>
</dbReference>
<feature type="transmembrane region" description="Helical" evidence="8">
    <location>
        <begin position="218"/>
        <end position="240"/>
    </location>
</feature>
<dbReference type="Pfam" id="PF07690">
    <property type="entry name" value="MFS_1"/>
    <property type="match status" value="1"/>
</dbReference>
<evidence type="ECO:0000259" key="9">
    <source>
        <dbReference type="PROSITE" id="PS50850"/>
    </source>
</evidence>
<dbReference type="EMBL" id="JAXOVC010000003">
    <property type="protein sequence ID" value="KAK4504204.1"/>
    <property type="molecule type" value="Genomic_DNA"/>
</dbReference>
<keyword evidence="3" id="KW-0813">Transport</keyword>
<comment type="caution">
    <text evidence="10">The sequence shown here is derived from an EMBL/GenBank/DDBJ whole genome shotgun (WGS) entry which is preliminary data.</text>
</comment>
<dbReference type="SUPFAM" id="SSF103473">
    <property type="entry name" value="MFS general substrate transporter"/>
    <property type="match status" value="1"/>
</dbReference>
<feature type="transmembrane region" description="Helical" evidence="8">
    <location>
        <begin position="106"/>
        <end position="129"/>
    </location>
</feature>
<protein>
    <recommendedName>
        <fullName evidence="9">Major facilitator superfamily (MFS) profile domain-containing protein</fullName>
    </recommendedName>
</protein>
<keyword evidence="5 8" id="KW-1133">Transmembrane helix</keyword>
<feature type="transmembrane region" description="Helical" evidence="8">
    <location>
        <begin position="141"/>
        <end position="161"/>
    </location>
</feature>
<comment type="similarity">
    <text evidence="2">Belongs to the major facilitator superfamily. Monocarboxylate porter (TC 2.A.1.13) family.</text>
</comment>
<proteinExistence type="inferred from homology"/>
<evidence type="ECO:0000256" key="7">
    <source>
        <dbReference type="SAM" id="MobiDB-lite"/>
    </source>
</evidence>
<gene>
    <name evidence="10" type="ORF">PRZ48_005120</name>
</gene>
<evidence type="ECO:0000256" key="2">
    <source>
        <dbReference type="ARBA" id="ARBA00006727"/>
    </source>
</evidence>
<dbReference type="InterPro" id="IPR036259">
    <property type="entry name" value="MFS_trans_sf"/>
</dbReference>
<accession>A0ABR0ERI6</accession>
<evidence type="ECO:0000256" key="1">
    <source>
        <dbReference type="ARBA" id="ARBA00004141"/>
    </source>
</evidence>
<dbReference type="InterPro" id="IPR050327">
    <property type="entry name" value="Proton-linked_MCT"/>
</dbReference>
<dbReference type="InterPro" id="IPR020846">
    <property type="entry name" value="MFS_dom"/>
</dbReference>
<comment type="subcellular location">
    <subcellularLocation>
        <location evidence="1">Membrane</location>
        <topology evidence="1">Multi-pass membrane protein</topology>
    </subcellularLocation>
</comment>
<feature type="transmembrane region" description="Helical" evidence="8">
    <location>
        <begin position="378"/>
        <end position="403"/>
    </location>
</feature>
<dbReference type="PANTHER" id="PTHR11360:SF224">
    <property type="entry name" value="MAJOR FACILITATOR SUPERFAMILY (MFS) PROFILE DOMAIN-CONTAINING PROTEIN-RELATED"/>
    <property type="match status" value="1"/>
</dbReference>
<keyword evidence="11" id="KW-1185">Reference proteome</keyword>
<reference evidence="10 11" key="1">
    <citation type="journal article" date="2023" name="G3 (Bethesda)">
        <title>A chromosome-level genome assembly of Zasmidium syzygii isolated from banana leaves.</title>
        <authorList>
            <person name="van Westerhoven A.C."/>
            <person name="Mehrabi R."/>
            <person name="Talebi R."/>
            <person name="Steentjes M.B.F."/>
            <person name="Corcolon B."/>
            <person name="Chong P.A."/>
            <person name="Kema G.H.J."/>
            <person name="Seidl M.F."/>
        </authorList>
    </citation>
    <scope>NUCLEOTIDE SEQUENCE [LARGE SCALE GENOMIC DNA]</scope>
    <source>
        <strain evidence="10 11">P124</strain>
    </source>
</reference>
<evidence type="ECO:0000313" key="11">
    <source>
        <dbReference type="Proteomes" id="UP001305779"/>
    </source>
</evidence>
<keyword evidence="6 8" id="KW-0472">Membrane</keyword>
<dbReference type="Proteomes" id="UP001305779">
    <property type="component" value="Unassembled WGS sequence"/>
</dbReference>
<organism evidence="10 11">
    <name type="scientific">Zasmidium cellare</name>
    <name type="common">Wine cellar mold</name>
    <name type="synonym">Racodium cellare</name>
    <dbReference type="NCBI Taxonomy" id="395010"/>
    <lineage>
        <taxon>Eukaryota</taxon>
        <taxon>Fungi</taxon>
        <taxon>Dikarya</taxon>
        <taxon>Ascomycota</taxon>
        <taxon>Pezizomycotina</taxon>
        <taxon>Dothideomycetes</taxon>
        <taxon>Dothideomycetidae</taxon>
        <taxon>Mycosphaerellales</taxon>
        <taxon>Mycosphaerellaceae</taxon>
        <taxon>Zasmidium</taxon>
    </lineage>
</organism>
<evidence type="ECO:0000256" key="4">
    <source>
        <dbReference type="ARBA" id="ARBA00022692"/>
    </source>
</evidence>
<feature type="region of interest" description="Disordered" evidence="7">
    <location>
        <begin position="1"/>
        <end position="24"/>
    </location>
</feature>
<feature type="transmembrane region" description="Helical" evidence="8">
    <location>
        <begin position="84"/>
        <end position="100"/>
    </location>
</feature>
<keyword evidence="4 8" id="KW-0812">Transmembrane</keyword>
<evidence type="ECO:0000256" key="8">
    <source>
        <dbReference type="SAM" id="Phobius"/>
    </source>
</evidence>